<comment type="caution">
    <text evidence="7">The sequence shown here is derived from an EMBL/GenBank/DDBJ whole genome shotgun (WGS) entry which is preliminary data.</text>
</comment>
<evidence type="ECO:0000256" key="2">
    <source>
        <dbReference type="ARBA" id="ARBA00009323"/>
    </source>
</evidence>
<name>A0ABV7P8G4_9PSEU</name>
<dbReference type="Gene3D" id="2.30.31.20">
    <property type="entry name" value="Sporulation-specific cell division protein SsgB"/>
    <property type="match status" value="1"/>
</dbReference>
<comment type="subcellular location">
    <subcellularLocation>
        <location evidence="1">Cell septum</location>
    </subcellularLocation>
</comment>
<dbReference type="RefSeq" id="WP_378243220.1">
    <property type="nucleotide sequence ID" value="NZ_JBHRWK010000059.1"/>
</dbReference>
<dbReference type="InterPro" id="IPR038658">
    <property type="entry name" value="SsgB_sf"/>
</dbReference>
<keyword evidence="4" id="KW-0749">Sporulation</keyword>
<keyword evidence="5" id="KW-0717">Septation</keyword>
<dbReference type="Pfam" id="PF04686">
    <property type="entry name" value="SsgA"/>
    <property type="match status" value="1"/>
</dbReference>
<evidence type="ECO:0000313" key="7">
    <source>
        <dbReference type="EMBL" id="MFC3454051.1"/>
    </source>
</evidence>
<keyword evidence="6" id="KW-0131">Cell cycle</keyword>
<sequence>MKIQLTAALGDVDVPVNFRYERRDPYAVAMTIVTRPPVTWLFHRGLLHDGLSRPAGDGAVRVSSGGMTVGIGLDGCNGKGILVFQRDDITNLVQLLDKVVPFGREVIDWSKASALFPGIELADAVEGGAS</sequence>
<evidence type="ECO:0000256" key="1">
    <source>
        <dbReference type="ARBA" id="ARBA00004431"/>
    </source>
</evidence>
<proteinExistence type="inferred from homology"/>
<dbReference type="Proteomes" id="UP001595645">
    <property type="component" value="Unassembled WGS sequence"/>
</dbReference>
<organism evidence="7 8">
    <name type="scientific">Amycolatopsis speibonae</name>
    <dbReference type="NCBI Taxonomy" id="1450224"/>
    <lineage>
        <taxon>Bacteria</taxon>
        <taxon>Bacillati</taxon>
        <taxon>Actinomycetota</taxon>
        <taxon>Actinomycetes</taxon>
        <taxon>Pseudonocardiales</taxon>
        <taxon>Pseudonocardiaceae</taxon>
        <taxon>Amycolatopsis</taxon>
    </lineage>
</organism>
<comment type="similarity">
    <text evidence="2">Belongs to the SsgA family.</text>
</comment>
<evidence type="ECO:0000256" key="3">
    <source>
        <dbReference type="ARBA" id="ARBA00022618"/>
    </source>
</evidence>
<protein>
    <submittedName>
        <fullName evidence="7">SsgA family sporulation/cell division regulator</fullName>
    </submittedName>
</protein>
<gene>
    <name evidence="7" type="ORF">ACFOSH_31840</name>
</gene>
<evidence type="ECO:0000256" key="4">
    <source>
        <dbReference type="ARBA" id="ARBA00022969"/>
    </source>
</evidence>
<dbReference type="InterPro" id="IPR006776">
    <property type="entry name" value="SsgB"/>
</dbReference>
<keyword evidence="3" id="KW-0132">Cell division</keyword>
<reference evidence="8" key="1">
    <citation type="journal article" date="2019" name="Int. J. Syst. Evol. Microbiol.">
        <title>The Global Catalogue of Microorganisms (GCM) 10K type strain sequencing project: providing services to taxonomists for standard genome sequencing and annotation.</title>
        <authorList>
            <consortium name="The Broad Institute Genomics Platform"/>
            <consortium name="The Broad Institute Genome Sequencing Center for Infectious Disease"/>
            <person name="Wu L."/>
            <person name="Ma J."/>
        </authorList>
    </citation>
    <scope>NUCLEOTIDE SEQUENCE [LARGE SCALE GENOMIC DNA]</scope>
    <source>
        <strain evidence="8">CGMCC 4.7676</strain>
    </source>
</reference>
<evidence type="ECO:0000313" key="8">
    <source>
        <dbReference type="Proteomes" id="UP001595645"/>
    </source>
</evidence>
<evidence type="ECO:0000256" key="5">
    <source>
        <dbReference type="ARBA" id="ARBA00023210"/>
    </source>
</evidence>
<evidence type="ECO:0000256" key="6">
    <source>
        <dbReference type="ARBA" id="ARBA00023306"/>
    </source>
</evidence>
<keyword evidence="8" id="KW-1185">Reference proteome</keyword>
<accession>A0ABV7P8G4</accession>
<dbReference type="EMBL" id="JBHRWK010000059">
    <property type="protein sequence ID" value="MFC3454051.1"/>
    <property type="molecule type" value="Genomic_DNA"/>
</dbReference>